<accession>A0A2T8HGB3</accession>
<dbReference type="NCBIfam" id="TIGR03779">
    <property type="entry name" value="Bac_Flav_CT_M"/>
    <property type="match status" value="1"/>
</dbReference>
<feature type="region of interest" description="Disordered" evidence="1">
    <location>
        <begin position="1"/>
        <end position="38"/>
    </location>
</feature>
<dbReference type="EMBL" id="QDKG01000005">
    <property type="protein sequence ID" value="PVH24488.1"/>
    <property type="molecule type" value="Genomic_DNA"/>
</dbReference>
<keyword evidence="5" id="KW-1185">Reference proteome</keyword>
<sequence length="448" mass="49375">MKDSENLPTGQAGKRVSFLVEDDDPKNGMDAPQDGAQNKAEKLKKPIIFTLMGVVFFGCMYLIFKPSSDKKAVEDIGLNDAVPQATDAGLQSDKQKAYEQEMLEQKMQEKRNALLSLSDYWSEDSTADPEAEQPDEGYEDGYAYGGVTRRNSNPALNSYRSAQSTLTSFYDNSDYETQELRRQVEELKEQLAEKDVPPVTTVEDQLALMEKSYEMASRYLPSNPAQTGNVDTTFSAKSASQKEHFVAFTPVRKNTVSALYREPTDSAFLANWNETRNRGFYTAGVSEQVIQPKNSIRAVVQETQTVTGESGVRLRLLETAQTPARSIPAGTVLTANAKFQSGRLQLKVTSIEFEGNIIPVDITVYDVDGQQGLYVPYSPEMNALTEIASNMSQTGGTSIMMTRSAGQQMAGDLSRGVVQGVSGYFSKKVRTPKVTVKAGHQLFLVSKN</sequence>
<evidence type="ECO:0000313" key="5">
    <source>
        <dbReference type="Proteomes" id="UP000245627"/>
    </source>
</evidence>
<dbReference type="Pfam" id="PF12508">
    <property type="entry name" value="Transposon_TraM"/>
    <property type="match status" value="1"/>
</dbReference>
<keyword evidence="2" id="KW-0472">Membrane</keyword>
<feature type="transmembrane region" description="Helical" evidence="2">
    <location>
        <begin position="47"/>
        <end position="64"/>
    </location>
</feature>
<evidence type="ECO:0000313" key="4">
    <source>
        <dbReference type="EMBL" id="PVH24488.1"/>
    </source>
</evidence>
<protein>
    <submittedName>
        <fullName evidence="4">Conjugative transposon protein TraM</fullName>
    </submittedName>
</protein>
<feature type="domain" description="Conjugative transposon TraM C-terminal" evidence="3">
    <location>
        <begin position="296"/>
        <end position="445"/>
    </location>
</feature>
<dbReference type="OrthoDB" id="1453786at2"/>
<dbReference type="RefSeq" id="WP_116776437.1">
    <property type="nucleotide sequence ID" value="NZ_QDKG01000005.1"/>
</dbReference>
<keyword evidence="2" id="KW-1133">Transmembrane helix</keyword>
<organism evidence="4 5">
    <name type="scientific">Sphingobacterium corticibacter</name>
    <dbReference type="NCBI Taxonomy" id="2171749"/>
    <lineage>
        <taxon>Bacteria</taxon>
        <taxon>Pseudomonadati</taxon>
        <taxon>Bacteroidota</taxon>
        <taxon>Sphingobacteriia</taxon>
        <taxon>Sphingobacteriales</taxon>
        <taxon>Sphingobacteriaceae</taxon>
        <taxon>Sphingobacterium</taxon>
    </lineage>
</organism>
<dbReference type="InterPro" id="IPR022187">
    <property type="entry name" value="Conjug_transposon_TraM"/>
</dbReference>
<comment type="caution">
    <text evidence="4">The sequence shown here is derived from an EMBL/GenBank/DDBJ whole genome shotgun (WGS) entry which is preliminary data.</text>
</comment>
<name>A0A2T8HGB3_9SPHI</name>
<reference evidence="4 5" key="1">
    <citation type="submission" date="2018-04" db="EMBL/GenBank/DDBJ databases">
        <title>Sphingobacterium cortibacter sp. nov.</title>
        <authorList>
            <person name="Li Y."/>
        </authorList>
    </citation>
    <scope>NUCLEOTIDE SEQUENCE [LARGE SCALE GENOMIC DNA]</scope>
    <source>
        <strain evidence="4 5">2c-3</strain>
    </source>
</reference>
<evidence type="ECO:0000259" key="3">
    <source>
        <dbReference type="Pfam" id="PF12508"/>
    </source>
</evidence>
<keyword evidence="2" id="KW-0812">Transmembrane</keyword>
<proteinExistence type="predicted"/>
<evidence type="ECO:0000256" key="1">
    <source>
        <dbReference type="SAM" id="MobiDB-lite"/>
    </source>
</evidence>
<gene>
    <name evidence="4" type="primary">traM</name>
    <name evidence="4" type="ORF">DC487_13200</name>
</gene>
<dbReference type="Proteomes" id="UP000245627">
    <property type="component" value="Unassembled WGS sequence"/>
</dbReference>
<dbReference type="InterPro" id="IPR055407">
    <property type="entry name" value="TraM_C"/>
</dbReference>
<dbReference type="AlphaFoldDB" id="A0A2T8HGB3"/>
<evidence type="ECO:0000256" key="2">
    <source>
        <dbReference type="SAM" id="Phobius"/>
    </source>
</evidence>